<dbReference type="KEGG" id="mno:Mnod_8294"/>
<keyword evidence="2" id="KW-0614">Plasmid</keyword>
<keyword evidence="3" id="KW-1185">Reference proteome</keyword>
<gene>
    <name evidence="2" type="ordered locus">Mnod_8294</name>
</gene>
<dbReference type="EMBL" id="CP001350">
    <property type="protein sequence ID" value="ACL62440.1"/>
    <property type="molecule type" value="Genomic_DNA"/>
</dbReference>
<evidence type="ECO:0000313" key="2">
    <source>
        <dbReference type="EMBL" id="ACL62440.1"/>
    </source>
</evidence>
<dbReference type="RefSeq" id="WP_015933990.1">
    <property type="nucleotide sequence ID" value="NC_011892.1"/>
</dbReference>
<proteinExistence type="predicted"/>
<protein>
    <submittedName>
        <fullName evidence="2">Uncharacterized protein</fullName>
    </submittedName>
</protein>
<name>B8IVK0_METNO</name>
<evidence type="ECO:0000256" key="1">
    <source>
        <dbReference type="SAM" id="MobiDB-lite"/>
    </source>
</evidence>
<geneLocation type="plasmid" evidence="2 3">
    <name>pMNOD01</name>
</geneLocation>
<evidence type="ECO:0000313" key="3">
    <source>
        <dbReference type="Proteomes" id="UP000008207"/>
    </source>
</evidence>
<dbReference type="AlphaFoldDB" id="B8IVK0"/>
<organism evidence="2 3">
    <name type="scientific">Methylobacterium nodulans (strain LMG 21967 / CNCM I-2342 / ORS 2060)</name>
    <dbReference type="NCBI Taxonomy" id="460265"/>
    <lineage>
        <taxon>Bacteria</taxon>
        <taxon>Pseudomonadati</taxon>
        <taxon>Pseudomonadota</taxon>
        <taxon>Alphaproteobacteria</taxon>
        <taxon>Hyphomicrobiales</taxon>
        <taxon>Methylobacteriaceae</taxon>
        <taxon>Methylobacterium</taxon>
    </lineage>
</organism>
<dbReference type="Proteomes" id="UP000008207">
    <property type="component" value="Plasmid pMNOD01"/>
</dbReference>
<sequence length="235" mass="26761">MRFRRVPRPEPYRETSCKRAAFLRKQRLELEALPLFADAIAASQHDVAAEMACRAVWWAEAERERRRQRTAGWRQARARLFALDTALRRTIRALWRTCRYPGDPPYLAGLLHQIAVGRFDPHRPPWLFHPATFDAAFRRIGRRTVGGGPKTAPANELVFRGNLGAGILFLTSRVRLIDRRRQIAPIHASQRLPAPAEDPDPGAGRRPGFLRLASGEGPGSRKDLHRRPRTDVANY</sequence>
<dbReference type="HOGENOM" id="CLU_073301_0_0_5"/>
<feature type="region of interest" description="Disordered" evidence="1">
    <location>
        <begin position="188"/>
        <end position="235"/>
    </location>
</feature>
<accession>B8IVK0</accession>
<reference evidence="3" key="1">
    <citation type="submission" date="2009-01" db="EMBL/GenBank/DDBJ databases">
        <title>Complete sequence of plasmid 1 of Methylobacterium nodulans ORS 2060.</title>
        <authorList>
            <consortium name="US DOE Joint Genome Institute"/>
            <person name="Lucas S."/>
            <person name="Copeland A."/>
            <person name="Lapidus A."/>
            <person name="Glavina del Rio T."/>
            <person name="Dalin E."/>
            <person name="Tice H."/>
            <person name="Bruce D."/>
            <person name="Goodwin L."/>
            <person name="Pitluck S."/>
            <person name="Sims D."/>
            <person name="Brettin T."/>
            <person name="Detter J.C."/>
            <person name="Han C."/>
            <person name="Larimer F."/>
            <person name="Land M."/>
            <person name="Hauser L."/>
            <person name="Kyrpides N."/>
            <person name="Ivanova N."/>
            <person name="Marx C.J."/>
            <person name="Richardson P."/>
        </authorList>
    </citation>
    <scope>NUCLEOTIDE SEQUENCE [LARGE SCALE GENOMIC DNA]</scope>
    <source>
        <strain evidence="3">LMG 21967 / CNCM I-2342 / ORS 2060</strain>
        <plasmid evidence="3">Plasmid pMNOD01</plasmid>
    </source>
</reference>